<dbReference type="Proteomes" id="UP000199107">
    <property type="component" value="Unassembled WGS sequence"/>
</dbReference>
<feature type="domain" description="EAL" evidence="1">
    <location>
        <begin position="62"/>
        <end position="318"/>
    </location>
</feature>
<dbReference type="GO" id="GO:0071111">
    <property type="term" value="F:cyclic-guanylate-specific phosphodiesterase activity"/>
    <property type="evidence" value="ECO:0007669"/>
    <property type="project" value="InterPro"/>
</dbReference>
<evidence type="ECO:0000313" key="3">
    <source>
        <dbReference type="Proteomes" id="UP000199107"/>
    </source>
</evidence>
<dbReference type="SUPFAM" id="SSF141868">
    <property type="entry name" value="EAL domain-like"/>
    <property type="match status" value="1"/>
</dbReference>
<dbReference type="PANTHER" id="PTHR33121">
    <property type="entry name" value="CYCLIC DI-GMP PHOSPHODIESTERASE PDEF"/>
    <property type="match status" value="1"/>
</dbReference>
<dbReference type="InterPro" id="IPR050706">
    <property type="entry name" value="Cyclic-di-GMP_PDE-like"/>
</dbReference>
<dbReference type="CDD" id="cd01948">
    <property type="entry name" value="EAL"/>
    <property type="match status" value="1"/>
</dbReference>
<dbReference type="InterPro" id="IPR035919">
    <property type="entry name" value="EAL_sf"/>
</dbReference>
<protein>
    <submittedName>
        <fullName evidence="2">EAL domain, c-di-GMP-specific phosphodiesterase class I (Or its enzymatically inactive variant)</fullName>
    </submittedName>
</protein>
<dbReference type="SMART" id="SM00052">
    <property type="entry name" value="EAL"/>
    <property type="match status" value="1"/>
</dbReference>
<dbReference type="PANTHER" id="PTHR33121:SF70">
    <property type="entry name" value="SIGNALING PROTEIN YKOW"/>
    <property type="match status" value="1"/>
</dbReference>
<sequence length="324" mass="36096">MAIELEGHTLLPDIDVGISVSPADGTSPDELLERARTALKGPRTPEGMHVFTQETEASAVRRHWIEQRLEPALHNGMLIQHYQPIMLADGSGVLGFEALARWQDEKLGNVSPGEFVPIAEKNPRLSQLLTDWSLRVVCEKAMKWPLKTGDPPMRMAINIPANQFYQASFVDHILQILKEYNLAPERLALELTEESLLTDIDQAVQTMSRLRDQNIAIALDDFGTGYSSLNYLKRLPIDALKIDKSFIDELPNDRKAVDLVKGIIGIARGLGMRVIGEGVESEAQHRLLQELGCDALQGYLFSRPVVAEKALAFIESWPGREGAW</sequence>
<gene>
    <name evidence="2" type="ORF">SAMN05192555_107145</name>
</gene>
<evidence type="ECO:0000259" key="1">
    <source>
        <dbReference type="PROSITE" id="PS50883"/>
    </source>
</evidence>
<organism evidence="2 3">
    <name type="scientific">Franzmannia pantelleriensis</name>
    <dbReference type="NCBI Taxonomy" id="48727"/>
    <lineage>
        <taxon>Bacteria</taxon>
        <taxon>Pseudomonadati</taxon>
        <taxon>Pseudomonadota</taxon>
        <taxon>Gammaproteobacteria</taxon>
        <taxon>Oceanospirillales</taxon>
        <taxon>Halomonadaceae</taxon>
        <taxon>Franzmannia</taxon>
    </lineage>
</organism>
<proteinExistence type="predicted"/>
<dbReference type="STRING" id="48727.SAMN05192555_107145"/>
<evidence type="ECO:0000313" key="2">
    <source>
        <dbReference type="EMBL" id="SDL85737.1"/>
    </source>
</evidence>
<dbReference type="PROSITE" id="PS50883">
    <property type="entry name" value="EAL"/>
    <property type="match status" value="1"/>
</dbReference>
<name>A0A1G9NIB3_9GAMM</name>
<dbReference type="Pfam" id="PF00563">
    <property type="entry name" value="EAL"/>
    <property type="match status" value="1"/>
</dbReference>
<reference evidence="3" key="1">
    <citation type="submission" date="2016-10" db="EMBL/GenBank/DDBJ databases">
        <authorList>
            <person name="Varghese N."/>
            <person name="Submissions S."/>
        </authorList>
    </citation>
    <scope>NUCLEOTIDE SEQUENCE [LARGE SCALE GENOMIC DNA]</scope>
    <source>
        <strain evidence="3">AAP</strain>
    </source>
</reference>
<accession>A0A1G9NIB3</accession>
<keyword evidence="3" id="KW-1185">Reference proteome</keyword>
<dbReference type="EMBL" id="FNGH01000007">
    <property type="protein sequence ID" value="SDL85737.1"/>
    <property type="molecule type" value="Genomic_DNA"/>
</dbReference>
<dbReference type="InterPro" id="IPR001633">
    <property type="entry name" value="EAL_dom"/>
</dbReference>
<dbReference type="AlphaFoldDB" id="A0A1G9NIB3"/>
<dbReference type="Gene3D" id="3.20.20.450">
    <property type="entry name" value="EAL domain"/>
    <property type="match status" value="1"/>
</dbReference>